<name>A0A3E4LXM8_9FIRM</name>
<dbReference type="NCBIfam" id="TIGR01863">
    <property type="entry name" value="cas_Csd1"/>
    <property type="match status" value="1"/>
</dbReference>
<dbReference type="RefSeq" id="WP_117687678.1">
    <property type="nucleotide sequence ID" value="NZ_QSQN01000004.1"/>
</dbReference>
<accession>A0A3E4LXM8</accession>
<dbReference type="Proteomes" id="UP000260793">
    <property type="component" value="Unassembled WGS sequence"/>
</dbReference>
<dbReference type="CDD" id="cd09757">
    <property type="entry name" value="Cas8c_I-C"/>
    <property type="match status" value="1"/>
</dbReference>
<sequence length="582" mass="66293">MILQALVKYYEELVQQGKAAKPGWCQAKVSHAIELNADGTIKTIISLKKEEQRGKKKVWVPEPLNVPEMVTRSSGIASNFLCDNVKYFLGIDAEGTNQRVIDCFHAAREKHLAILGEAEGEMAKAICLYFKNWNPEQAKKNPVIKEHWEELNEGGNIIFSMKGIYAQEDDEIKKLWDKLQVKENSGKKGICLVTGQKTEIARIHRGIKGVPGAQSSGAALVSFNAPSFESYGKEQSYNAPVGKYAEFAYTTALNYLLSQREYQFPLGDSMIVFWAESGKEEYQKTFLSWMNPKPDNQKEMRKVFGNLEKGLWVDLEDINLDPNQPFYILCLAPNAARLSVRFFYQNSFGTIIKNISRHYQRMEIVKPSWVENEYLGVKKMLDETVNQKSKDKTPVPNMASMVLRAILEDSRYPESLYTDTLIRIRAEQGNVTYGRAAIIKAFLIKNRGWKEGDDSMGLNEECIETSYVLGRIFAVLESIQKDANPGINATIRDRYFNSACATPASIFPVLIKLKNSHIKKIDRESVARKIYYEKVLADLMGKLDVSEENAGIPKRLSLEEQGRFMLGYYHQIQKKYEKKEDK</sequence>
<evidence type="ECO:0000313" key="1">
    <source>
        <dbReference type="EMBL" id="RGK42230.1"/>
    </source>
</evidence>
<dbReference type="InterPro" id="IPR010144">
    <property type="entry name" value="CRISPR-assoc_prot_Csd1-typ"/>
</dbReference>
<proteinExistence type="predicted"/>
<comment type="caution">
    <text evidence="1">The sequence shown here is derived from an EMBL/GenBank/DDBJ whole genome shotgun (WGS) entry which is preliminary data.</text>
</comment>
<dbReference type="EMBL" id="QSQN01000004">
    <property type="protein sequence ID" value="RGK42230.1"/>
    <property type="molecule type" value="Genomic_DNA"/>
</dbReference>
<evidence type="ECO:0000313" key="2">
    <source>
        <dbReference type="Proteomes" id="UP000260793"/>
    </source>
</evidence>
<reference evidence="1 2" key="1">
    <citation type="submission" date="2018-08" db="EMBL/GenBank/DDBJ databases">
        <title>A genome reference for cultivated species of the human gut microbiota.</title>
        <authorList>
            <person name="Zou Y."/>
            <person name="Xue W."/>
            <person name="Luo G."/>
        </authorList>
    </citation>
    <scope>NUCLEOTIDE SEQUENCE [LARGE SCALE GENOMIC DNA]</scope>
    <source>
        <strain evidence="1 2">TF11-7</strain>
    </source>
</reference>
<protein>
    <submittedName>
        <fullName evidence="1">Type I-C CRISPR-associated protein Cas8c/Csd1</fullName>
    </submittedName>
</protein>
<dbReference type="AlphaFoldDB" id="A0A3E4LXM8"/>
<organism evidence="1 2">
    <name type="scientific">[Ruminococcus] lactaris</name>
    <dbReference type="NCBI Taxonomy" id="46228"/>
    <lineage>
        <taxon>Bacteria</taxon>
        <taxon>Bacillati</taxon>
        <taxon>Bacillota</taxon>
        <taxon>Clostridia</taxon>
        <taxon>Lachnospirales</taxon>
        <taxon>Lachnospiraceae</taxon>
        <taxon>Mediterraneibacter</taxon>
    </lineage>
</organism>
<dbReference type="Pfam" id="PF09709">
    <property type="entry name" value="Cas_Csd1"/>
    <property type="match status" value="1"/>
</dbReference>
<gene>
    <name evidence="1" type="primary">cas8c</name>
    <name evidence="1" type="ORF">DXD17_02450</name>
</gene>